<dbReference type="Pfam" id="PF09488">
    <property type="entry name" value="Osmo_MPGsynth"/>
    <property type="match status" value="1"/>
</dbReference>
<dbReference type="EMBL" id="CP012850">
    <property type="protein sequence ID" value="ALI35177.1"/>
    <property type="molecule type" value="Genomic_DNA"/>
</dbReference>
<dbReference type="Proteomes" id="UP000058925">
    <property type="component" value="Chromosome"/>
</dbReference>
<organism evidence="2 3">
    <name type="scientific">Candidatus Nitrosocosmicus oleophilus</name>
    <dbReference type="NCBI Taxonomy" id="1353260"/>
    <lineage>
        <taxon>Archaea</taxon>
        <taxon>Nitrososphaerota</taxon>
        <taxon>Nitrososphaeria</taxon>
        <taxon>Nitrososphaerales</taxon>
        <taxon>Nitrososphaeraceae</taxon>
        <taxon>Candidatus Nitrosocosmicus</taxon>
    </lineage>
</organism>
<dbReference type="GO" id="GO:0051479">
    <property type="term" value="P:mannosylglycerate biosynthetic process"/>
    <property type="evidence" value="ECO:0007669"/>
    <property type="project" value="InterPro"/>
</dbReference>
<evidence type="ECO:0000313" key="3">
    <source>
        <dbReference type="Proteomes" id="UP000058925"/>
    </source>
</evidence>
<dbReference type="KEGG" id="taa:NMY3_00972"/>
<reference evidence="3" key="1">
    <citation type="submission" date="2015-10" db="EMBL/GenBank/DDBJ databases">
        <title>Niche specialization of a soil ammonia-oxidizing archaeon, Candidatus Nitrosocosmicus oleophilus.</title>
        <authorList>
            <person name="Jung M.-Y."/>
            <person name="Rhee S.-K."/>
        </authorList>
    </citation>
    <scope>NUCLEOTIDE SEQUENCE [LARGE SCALE GENOMIC DNA]</scope>
    <source>
        <strain evidence="3">MY3</strain>
    </source>
</reference>
<name>A0A654LW12_9ARCH</name>
<dbReference type="CDD" id="cd00761">
    <property type="entry name" value="Glyco_tranf_GTA_type"/>
    <property type="match status" value="1"/>
</dbReference>
<evidence type="ECO:0000256" key="1">
    <source>
        <dbReference type="NCBIfam" id="TIGR02460"/>
    </source>
</evidence>
<dbReference type="GO" id="GO:0005737">
    <property type="term" value="C:cytoplasm"/>
    <property type="evidence" value="ECO:0007669"/>
    <property type="project" value="InterPro"/>
</dbReference>
<accession>A0A654LW12</accession>
<keyword evidence="3" id="KW-1185">Reference proteome</keyword>
<dbReference type="InterPro" id="IPR012812">
    <property type="entry name" value="Osmo_MPG_synth"/>
</dbReference>
<dbReference type="SUPFAM" id="SSF53448">
    <property type="entry name" value="Nucleotide-diphospho-sugar transferases"/>
    <property type="match status" value="1"/>
</dbReference>
<sequence length="405" mass="46099">MRLDFPPKYTETIGAVKIHSLQKIYEIDSGCNFGTTSQAYNSLTTAFDNDTLSQIFQAMAVVIPVKDEKLSLLEGVLSGIPNECLIIIVSNSQRHPVDRYAMEVEMVKQYSLFSNKRIITIHQTDPNLGRIFHKINYPSILDHNNQVRQGKAEGMIIGILLSKLHKKEYVGFVDSDNYFPGAVNEYIKIFASGFAMSNSPLCNVRICWHSKPKIANNKVYFPKWGRISEYSNKYLNDLISYITGYERDIITTGNAGEHSLSMSLAENLDFSSGYSVEPYELINILEKYGGIISNKSVDIRQHGVEIFQVETRNPHFHENKGNEHIQGMLQESLNVINNSKICNTEITTDIKNHLLMLQQKDSLSNIKSNDKIILMDPIKTIEIDKFHELVVDSPRLLKQFNIDEK</sequence>
<proteinExistence type="predicted"/>
<dbReference type="InterPro" id="IPR029044">
    <property type="entry name" value="Nucleotide-diphossugar_trans"/>
</dbReference>
<gene>
    <name evidence="2" type="ORF">NMY3_00972</name>
</gene>
<dbReference type="RefSeq" id="WP_196817703.1">
    <property type="nucleotide sequence ID" value="NZ_CP012850.1"/>
</dbReference>
<dbReference type="AlphaFoldDB" id="A0A654LW12"/>
<protein>
    <recommendedName>
        <fullName evidence="1">Mannosyl-3-phosphoglycerate synthase</fullName>
        <ecNumber evidence="1">2.4.1.217</ecNumber>
    </recommendedName>
</protein>
<dbReference type="EC" id="2.4.1.217" evidence="1"/>
<dbReference type="GO" id="GO:0050504">
    <property type="term" value="F:mannosyl-3-phosphoglycerate synthase activity"/>
    <property type="evidence" value="ECO:0007669"/>
    <property type="project" value="UniProtKB-UniRule"/>
</dbReference>
<dbReference type="GeneID" id="60421099"/>
<evidence type="ECO:0000313" key="2">
    <source>
        <dbReference type="EMBL" id="ALI35177.1"/>
    </source>
</evidence>
<dbReference type="NCBIfam" id="TIGR02460">
    <property type="entry name" value="osmo_MPGsynth"/>
    <property type="match status" value="1"/>
</dbReference>
<dbReference type="OrthoDB" id="9468at2157"/>
<dbReference type="Gene3D" id="3.90.550.10">
    <property type="entry name" value="Spore Coat Polysaccharide Biosynthesis Protein SpsA, Chain A"/>
    <property type="match status" value="1"/>
</dbReference>